<feature type="compositionally biased region" description="Basic and acidic residues" evidence="1">
    <location>
        <begin position="275"/>
        <end position="288"/>
    </location>
</feature>
<feature type="transmembrane region" description="Helical" evidence="2">
    <location>
        <begin position="7"/>
        <end position="33"/>
    </location>
</feature>
<keyword evidence="2" id="KW-1133">Transmembrane helix</keyword>
<sequence length="393" mass="46742">MKITTKLANILFVFVLSKFNGYYFAYLFFFFYVRFVTDMCYTLDGTLEKKLIILINKMDTVNKTDEKVVDTNGTVDVVTTKGKIVSTSSTTKLYDVLYPDLVESIATYLDFWRLFEWRHVRKKGENYHPNKWKKVWNNPLPFVDRYFHSTYLKRMIKTQNQMDQQFQKVAINQDERYLRYQMSDALVYKCCISPFFKSVIFETIAASFKKKVQGQVQQLSYNSKELPMTVQEWIDSRKAQISQSDLKYTNVENRSEGYFMDLRLIEPKKVDPPKKLESKEVKSEQADKNEEEEEEEEEEKVDLKWLQKPDLFDVSNQERVRYLTEQLIAEECWFAENVDTFADDDEKAFHLIPVQGRLHITFDSRLWFRCPPVCVCHLSPFPTYIKKKGYVCM</sequence>
<evidence type="ECO:0000256" key="1">
    <source>
        <dbReference type="SAM" id="MobiDB-lite"/>
    </source>
</evidence>
<dbReference type="EMBL" id="ASPP01024027">
    <property type="protein sequence ID" value="ETO09509.1"/>
    <property type="molecule type" value="Genomic_DNA"/>
</dbReference>
<keyword evidence="2" id="KW-0812">Transmembrane</keyword>
<organism evidence="3 4">
    <name type="scientific">Reticulomyxa filosa</name>
    <dbReference type="NCBI Taxonomy" id="46433"/>
    <lineage>
        <taxon>Eukaryota</taxon>
        <taxon>Sar</taxon>
        <taxon>Rhizaria</taxon>
        <taxon>Retaria</taxon>
        <taxon>Foraminifera</taxon>
        <taxon>Monothalamids</taxon>
        <taxon>Reticulomyxidae</taxon>
        <taxon>Reticulomyxa</taxon>
    </lineage>
</organism>
<evidence type="ECO:0000313" key="3">
    <source>
        <dbReference type="EMBL" id="ETO09509.1"/>
    </source>
</evidence>
<dbReference type="Proteomes" id="UP000023152">
    <property type="component" value="Unassembled WGS sequence"/>
</dbReference>
<gene>
    <name evidence="3" type="ORF">RFI_27868</name>
</gene>
<protein>
    <submittedName>
        <fullName evidence="3">Uncharacterized protein</fullName>
    </submittedName>
</protein>
<evidence type="ECO:0000313" key="4">
    <source>
        <dbReference type="Proteomes" id="UP000023152"/>
    </source>
</evidence>
<dbReference type="AlphaFoldDB" id="X6M6H7"/>
<keyword evidence="4" id="KW-1185">Reference proteome</keyword>
<keyword evidence="2" id="KW-0472">Membrane</keyword>
<feature type="compositionally biased region" description="Acidic residues" evidence="1">
    <location>
        <begin position="289"/>
        <end position="300"/>
    </location>
</feature>
<reference evidence="3 4" key="1">
    <citation type="journal article" date="2013" name="Curr. Biol.">
        <title>The Genome of the Foraminiferan Reticulomyxa filosa.</title>
        <authorList>
            <person name="Glockner G."/>
            <person name="Hulsmann N."/>
            <person name="Schleicher M."/>
            <person name="Noegel A.A."/>
            <person name="Eichinger L."/>
            <person name="Gallinger C."/>
            <person name="Pawlowski J."/>
            <person name="Sierra R."/>
            <person name="Euteneuer U."/>
            <person name="Pillet L."/>
            <person name="Moustafa A."/>
            <person name="Platzer M."/>
            <person name="Groth M."/>
            <person name="Szafranski K."/>
            <person name="Schliwa M."/>
        </authorList>
    </citation>
    <scope>NUCLEOTIDE SEQUENCE [LARGE SCALE GENOMIC DNA]</scope>
</reference>
<feature type="region of interest" description="Disordered" evidence="1">
    <location>
        <begin position="275"/>
        <end position="300"/>
    </location>
</feature>
<comment type="caution">
    <text evidence="3">The sequence shown here is derived from an EMBL/GenBank/DDBJ whole genome shotgun (WGS) entry which is preliminary data.</text>
</comment>
<name>X6M6H7_RETFI</name>
<accession>X6M6H7</accession>
<proteinExistence type="predicted"/>
<evidence type="ECO:0000256" key="2">
    <source>
        <dbReference type="SAM" id="Phobius"/>
    </source>
</evidence>